<evidence type="ECO:0000313" key="2">
    <source>
        <dbReference type="Proteomes" id="UP000275267"/>
    </source>
</evidence>
<keyword evidence="2" id="KW-1185">Reference proteome</keyword>
<dbReference type="AlphaFoldDB" id="A0A3L6QXH1"/>
<sequence>MDYHVFALACNTRLVSAITHCVVNQQYHVGVGHGKMQVIIRGVAWILERFPSLADRF</sequence>
<comment type="caution">
    <text evidence="1">The sequence shown here is derived from an EMBL/GenBank/DDBJ whole genome shotgun (WGS) entry which is preliminary data.</text>
</comment>
<proteinExistence type="predicted"/>
<organism evidence="1 2">
    <name type="scientific">Panicum miliaceum</name>
    <name type="common">Proso millet</name>
    <name type="synonym">Broomcorn millet</name>
    <dbReference type="NCBI Taxonomy" id="4540"/>
    <lineage>
        <taxon>Eukaryota</taxon>
        <taxon>Viridiplantae</taxon>
        <taxon>Streptophyta</taxon>
        <taxon>Embryophyta</taxon>
        <taxon>Tracheophyta</taxon>
        <taxon>Spermatophyta</taxon>
        <taxon>Magnoliopsida</taxon>
        <taxon>Liliopsida</taxon>
        <taxon>Poales</taxon>
        <taxon>Poaceae</taxon>
        <taxon>PACMAD clade</taxon>
        <taxon>Panicoideae</taxon>
        <taxon>Panicodae</taxon>
        <taxon>Paniceae</taxon>
        <taxon>Panicinae</taxon>
        <taxon>Panicum</taxon>
        <taxon>Panicum sect. Panicum</taxon>
    </lineage>
</organism>
<dbReference type="EMBL" id="PQIB02000010">
    <property type="protein sequence ID" value="RLM91919.1"/>
    <property type="molecule type" value="Genomic_DNA"/>
</dbReference>
<dbReference type="Proteomes" id="UP000275267">
    <property type="component" value="Unassembled WGS sequence"/>
</dbReference>
<evidence type="ECO:0000313" key="1">
    <source>
        <dbReference type="EMBL" id="RLM91919.1"/>
    </source>
</evidence>
<gene>
    <name evidence="1" type="ORF">C2845_PM08G08040</name>
</gene>
<name>A0A3L6QXH1_PANMI</name>
<protein>
    <submittedName>
        <fullName evidence="1">Uncharacterized protein</fullName>
    </submittedName>
</protein>
<reference evidence="2" key="1">
    <citation type="journal article" date="2019" name="Nat. Commun.">
        <title>The genome of broomcorn millet.</title>
        <authorList>
            <person name="Zou C."/>
            <person name="Miki D."/>
            <person name="Li D."/>
            <person name="Tang Q."/>
            <person name="Xiao L."/>
            <person name="Rajput S."/>
            <person name="Deng P."/>
            <person name="Jia W."/>
            <person name="Huang R."/>
            <person name="Zhang M."/>
            <person name="Sun Y."/>
            <person name="Hu J."/>
            <person name="Fu X."/>
            <person name="Schnable P.S."/>
            <person name="Li F."/>
            <person name="Zhang H."/>
            <person name="Feng B."/>
            <person name="Zhu X."/>
            <person name="Liu R."/>
            <person name="Schnable J.C."/>
            <person name="Zhu J.-K."/>
            <person name="Zhang H."/>
        </authorList>
    </citation>
    <scope>NUCLEOTIDE SEQUENCE [LARGE SCALE GENOMIC DNA]</scope>
</reference>
<accession>A0A3L6QXH1</accession>